<sequence length="41" mass="4329">VKIAIVCPASLPATQFGGIVFLAVDLAREISELGHDVTLYT</sequence>
<organism evidence="1">
    <name type="scientific">marine metagenome</name>
    <dbReference type="NCBI Taxonomy" id="408172"/>
    <lineage>
        <taxon>unclassified sequences</taxon>
        <taxon>metagenomes</taxon>
        <taxon>ecological metagenomes</taxon>
    </lineage>
</organism>
<dbReference type="AlphaFoldDB" id="A0A382NHC6"/>
<dbReference type="Gene3D" id="3.40.50.2000">
    <property type="entry name" value="Glycogen Phosphorylase B"/>
    <property type="match status" value="1"/>
</dbReference>
<proteinExistence type="predicted"/>
<protein>
    <recommendedName>
        <fullName evidence="2">Glycosyltransferase subfamily 4-like N-terminal domain-containing protein</fullName>
    </recommendedName>
</protein>
<reference evidence="1" key="1">
    <citation type="submission" date="2018-05" db="EMBL/GenBank/DDBJ databases">
        <authorList>
            <person name="Lanie J.A."/>
            <person name="Ng W.-L."/>
            <person name="Kazmierczak K.M."/>
            <person name="Andrzejewski T.M."/>
            <person name="Davidsen T.M."/>
            <person name="Wayne K.J."/>
            <person name="Tettelin H."/>
            <person name="Glass J.I."/>
            <person name="Rusch D."/>
            <person name="Podicherti R."/>
            <person name="Tsui H.-C.T."/>
            <person name="Winkler M.E."/>
        </authorList>
    </citation>
    <scope>NUCLEOTIDE SEQUENCE</scope>
</reference>
<dbReference type="EMBL" id="UINC01100118">
    <property type="protein sequence ID" value="SVC59918.1"/>
    <property type="molecule type" value="Genomic_DNA"/>
</dbReference>
<gene>
    <name evidence="1" type="ORF">METZ01_LOCUS312772</name>
</gene>
<dbReference type="SUPFAM" id="SSF53756">
    <property type="entry name" value="UDP-Glycosyltransferase/glycogen phosphorylase"/>
    <property type="match status" value="1"/>
</dbReference>
<evidence type="ECO:0008006" key="2">
    <source>
        <dbReference type="Google" id="ProtNLM"/>
    </source>
</evidence>
<feature type="non-terminal residue" evidence="1">
    <location>
        <position position="41"/>
    </location>
</feature>
<name>A0A382NHC6_9ZZZZ</name>
<evidence type="ECO:0000313" key="1">
    <source>
        <dbReference type="EMBL" id="SVC59918.1"/>
    </source>
</evidence>
<accession>A0A382NHC6</accession>
<feature type="non-terminal residue" evidence="1">
    <location>
        <position position="1"/>
    </location>
</feature>